<accession>A0AC34Q901</accession>
<evidence type="ECO:0000313" key="2">
    <source>
        <dbReference type="WBParaSite" id="JU765_v2.g14234.t1"/>
    </source>
</evidence>
<sequence length="203" mass="23189">MEHFNFLGLPDVVQDLVVYEIAHNSIPEADFINLNKYECGTSITNGVDDDSYIFAENLKEYLSNFDPSKPYYMGFRWKYPKIKNGYNSGGAYLLSKGAVATLLSSVYQKTCKFDEIEDVGIGKCLASLGIIPIDTKDKNGGQRFIPHDFGNVFDGFFLDQREKMFDEPKKGFEAFSPELILLHHIEPSTMRLVHFIRKHLKNK</sequence>
<name>A0AC34Q901_9BILA</name>
<evidence type="ECO:0000313" key="1">
    <source>
        <dbReference type="Proteomes" id="UP000887576"/>
    </source>
</evidence>
<protein>
    <submittedName>
        <fullName evidence="2">Hexosyltransferase</fullName>
    </submittedName>
</protein>
<dbReference type="Proteomes" id="UP000887576">
    <property type="component" value="Unplaced"/>
</dbReference>
<organism evidence="1 2">
    <name type="scientific">Panagrolaimus sp. JU765</name>
    <dbReference type="NCBI Taxonomy" id="591449"/>
    <lineage>
        <taxon>Eukaryota</taxon>
        <taxon>Metazoa</taxon>
        <taxon>Ecdysozoa</taxon>
        <taxon>Nematoda</taxon>
        <taxon>Chromadorea</taxon>
        <taxon>Rhabditida</taxon>
        <taxon>Tylenchina</taxon>
        <taxon>Panagrolaimomorpha</taxon>
        <taxon>Panagrolaimoidea</taxon>
        <taxon>Panagrolaimidae</taxon>
        <taxon>Panagrolaimus</taxon>
    </lineage>
</organism>
<reference evidence="2" key="1">
    <citation type="submission" date="2022-11" db="UniProtKB">
        <authorList>
            <consortium name="WormBaseParasite"/>
        </authorList>
    </citation>
    <scope>IDENTIFICATION</scope>
</reference>
<dbReference type="WBParaSite" id="JU765_v2.g14234.t1">
    <property type="protein sequence ID" value="JU765_v2.g14234.t1"/>
    <property type="gene ID" value="JU765_v2.g14234"/>
</dbReference>
<proteinExistence type="predicted"/>